<organism evidence="7 8">
    <name type="scientific">Paenimyroides ummariense</name>
    <dbReference type="NCBI Taxonomy" id="913024"/>
    <lineage>
        <taxon>Bacteria</taxon>
        <taxon>Pseudomonadati</taxon>
        <taxon>Bacteroidota</taxon>
        <taxon>Flavobacteriia</taxon>
        <taxon>Flavobacteriales</taxon>
        <taxon>Flavobacteriaceae</taxon>
        <taxon>Paenimyroides</taxon>
    </lineage>
</organism>
<dbReference type="OrthoDB" id="1027298at2"/>
<dbReference type="Pfam" id="PF08281">
    <property type="entry name" value="Sigma70_r4_2"/>
    <property type="match status" value="1"/>
</dbReference>
<dbReference type="Pfam" id="PF04542">
    <property type="entry name" value="Sigma70_r2"/>
    <property type="match status" value="1"/>
</dbReference>
<keyword evidence="3" id="KW-0731">Sigma factor</keyword>
<feature type="domain" description="RNA polymerase sigma factor 70 region 4 type 2" evidence="6">
    <location>
        <begin position="129"/>
        <end position="180"/>
    </location>
</feature>
<dbReference type="EMBL" id="FOVI01000005">
    <property type="protein sequence ID" value="SFN45562.1"/>
    <property type="molecule type" value="Genomic_DNA"/>
</dbReference>
<dbReference type="InterPro" id="IPR036388">
    <property type="entry name" value="WH-like_DNA-bd_sf"/>
</dbReference>
<feature type="domain" description="RNA polymerase sigma-70 region 2" evidence="5">
    <location>
        <begin position="32"/>
        <end position="98"/>
    </location>
</feature>
<proteinExistence type="inferred from homology"/>
<evidence type="ECO:0000256" key="4">
    <source>
        <dbReference type="ARBA" id="ARBA00023163"/>
    </source>
</evidence>
<dbReference type="Gene3D" id="1.10.1740.10">
    <property type="match status" value="1"/>
</dbReference>
<evidence type="ECO:0000256" key="3">
    <source>
        <dbReference type="ARBA" id="ARBA00023082"/>
    </source>
</evidence>
<dbReference type="Gene3D" id="1.10.10.10">
    <property type="entry name" value="Winged helix-like DNA-binding domain superfamily/Winged helix DNA-binding domain"/>
    <property type="match status" value="1"/>
</dbReference>
<dbReference type="InterPro" id="IPR007627">
    <property type="entry name" value="RNA_pol_sigma70_r2"/>
</dbReference>
<evidence type="ECO:0000256" key="1">
    <source>
        <dbReference type="ARBA" id="ARBA00010641"/>
    </source>
</evidence>
<dbReference type="InterPro" id="IPR013249">
    <property type="entry name" value="RNA_pol_sigma70_r4_t2"/>
</dbReference>
<evidence type="ECO:0000313" key="7">
    <source>
        <dbReference type="EMBL" id="SFN45562.1"/>
    </source>
</evidence>
<accession>A0A1I4Z5L9</accession>
<dbReference type="AlphaFoldDB" id="A0A1I4Z5L9"/>
<evidence type="ECO:0000256" key="2">
    <source>
        <dbReference type="ARBA" id="ARBA00023015"/>
    </source>
</evidence>
<dbReference type="RefSeq" id="WP_091520540.1">
    <property type="nucleotide sequence ID" value="NZ_FOVI01000005.1"/>
</dbReference>
<dbReference type="InterPro" id="IPR014284">
    <property type="entry name" value="RNA_pol_sigma-70_dom"/>
</dbReference>
<comment type="similarity">
    <text evidence="1">Belongs to the sigma-70 factor family. ECF subfamily.</text>
</comment>
<dbReference type="PANTHER" id="PTHR43133">
    <property type="entry name" value="RNA POLYMERASE ECF-TYPE SIGMA FACTO"/>
    <property type="match status" value="1"/>
</dbReference>
<protein>
    <submittedName>
        <fullName evidence="7">RNA polymerase sigma-70 factor, ECF subfamily</fullName>
    </submittedName>
</protein>
<keyword evidence="8" id="KW-1185">Reference proteome</keyword>
<dbReference type="STRING" id="913024.SAMN05421741_105176"/>
<dbReference type="GO" id="GO:0016987">
    <property type="term" value="F:sigma factor activity"/>
    <property type="evidence" value="ECO:0007669"/>
    <property type="project" value="UniProtKB-KW"/>
</dbReference>
<name>A0A1I4Z5L9_9FLAO</name>
<dbReference type="GO" id="GO:0003677">
    <property type="term" value="F:DNA binding"/>
    <property type="evidence" value="ECO:0007669"/>
    <property type="project" value="InterPro"/>
</dbReference>
<gene>
    <name evidence="7" type="ORF">SAMN05421741_105176</name>
</gene>
<dbReference type="SUPFAM" id="SSF88946">
    <property type="entry name" value="Sigma2 domain of RNA polymerase sigma factors"/>
    <property type="match status" value="1"/>
</dbReference>
<keyword evidence="4" id="KW-0804">Transcription</keyword>
<dbReference type="InterPro" id="IPR013324">
    <property type="entry name" value="RNA_pol_sigma_r3/r4-like"/>
</dbReference>
<dbReference type="InterPro" id="IPR039425">
    <property type="entry name" value="RNA_pol_sigma-70-like"/>
</dbReference>
<evidence type="ECO:0000259" key="6">
    <source>
        <dbReference type="Pfam" id="PF08281"/>
    </source>
</evidence>
<dbReference type="GO" id="GO:0006352">
    <property type="term" value="P:DNA-templated transcription initiation"/>
    <property type="evidence" value="ECO:0007669"/>
    <property type="project" value="InterPro"/>
</dbReference>
<dbReference type="PANTHER" id="PTHR43133:SF45">
    <property type="entry name" value="RNA POLYMERASE ECF-TYPE SIGMA FACTOR"/>
    <property type="match status" value="1"/>
</dbReference>
<dbReference type="SUPFAM" id="SSF88659">
    <property type="entry name" value="Sigma3 and sigma4 domains of RNA polymerase sigma factors"/>
    <property type="match status" value="1"/>
</dbReference>
<evidence type="ECO:0000313" key="8">
    <source>
        <dbReference type="Proteomes" id="UP000199036"/>
    </source>
</evidence>
<reference evidence="8" key="1">
    <citation type="submission" date="2016-10" db="EMBL/GenBank/DDBJ databases">
        <authorList>
            <person name="Varghese N."/>
            <person name="Submissions S."/>
        </authorList>
    </citation>
    <scope>NUCLEOTIDE SEQUENCE [LARGE SCALE GENOMIC DNA]</scope>
    <source>
        <strain evidence="8">DS-12</strain>
    </source>
</reference>
<dbReference type="CDD" id="cd06171">
    <property type="entry name" value="Sigma70_r4"/>
    <property type="match status" value="1"/>
</dbReference>
<dbReference type="NCBIfam" id="TIGR02937">
    <property type="entry name" value="sigma70-ECF"/>
    <property type="match status" value="1"/>
</dbReference>
<evidence type="ECO:0000259" key="5">
    <source>
        <dbReference type="Pfam" id="PF04542"/>
    </source>
</evidence>
<dbReference type="Proteomes" id="UP000199036">
    <property type="component" value="Unassembled WGS sequence"/>
</dbReference>
<dbReference type="InterPro" id="IPR013325">
    <property type="entry name" value="RNA_pol_sigma_r2"/>
</dbReference>
<keyword evidence="2" id="KW-0805">Transcription regulation</keyword>
<sequence>MFGQLKNQYQSSDTFLVDLIVKSGEGGYFKVIYDRYAHFVYNKCFGFVKEKEEAKDLTQEIFIKIYLNLPKFKGNSKLSTWIYAITINANINHISKNKHKTVALLDDHLTDHSLIENSDDAELFDTNYEKLEQLMDVLPEDDRRLLIMKYQDNLPIKQMIKILNIKESAVKMRLLRAKKKVKKLEANLRSA</sequence>